<dbReference type="VEuPathDB" id="FungiDB:LCOR_08604.1"/>
<dbReference type="Gene3D" id="3.80.10.10">
    <property type="entry name" value="Ribonuclease Inhibitor"/>
    <property type="match status" value="1"/>
</dbReference>
<proteinExistence type="predicted"/>
<protein>
    <recommendedName>
        <fullName evidence="3">F-box domain-containing protein</fullName>
    </recommendedName>
</protein>
<accession>A0A068S5N2</accession>
<dbReference type="InterPro" id="IPR032675">
    <property type="entry name" value="LRR_dom_sf"/>
</dbReference>
<evidence type="ECO:0000313" key="1">
    <source>
        <dbReference type="EMBL" id="CDH57693.1"/>
    </source>
</evidence>
<dbReference type="AlphaFoldDB" id="A0A068S5N2"/>
<dbReference type="EMBL" id="CBTN010000048">
    <property type="protein sequence ID" value="CDH57693.1"/>
    <property type="molecule type" value="Genomic_DNA"/>
</dbReference>
<reference evidence="1" key="1">
    <citation type="submission" date="2013-08" db="EMBL/GenBank/DDBJ databases">
        <title>Gene expansion shapes genome architecture in the human pathogen Lichtheimia corymbifera: an evolutionary genomics analysis in the ancient terrestrial Mucorales (Mucoromycotina).</title>
        <authorList>
            <person name="Schwartze V.U."/>
            <person name="Winter S."/>
            <person name="Shelest E."/>
            <person name="Marcet-Houben M."/>
            <person name="Horn F."/>
            <person name="Wehner S."/>
            <person name="Hoffmann K."/>
            <person name="Riege K."/>
            <person name="Sammeth M."/>
            <person name="Nowrousian M."/>
            <person name="Valiante V."/>
            <person name="Linde J."/>
            <person name="Jacobsen I.D."/>
            <person name="Marz M."/>
            <person name="Brakhage A.A."/>
            <person name="Gabaldon T."/>
            <person name="Bocker S."/>
            <person name="Voigt K."/>
        </authorList>
    </citation>
    <scope>NUCLEOTIDE SEQUENCE [LARGE SCALE GENOMIC DNA]</scope>
    <source>
        <strain evidence="1">FSU 9682</strain>
    </source>
</reference>
<comment type="caution">
    <text evidence="1">The sequence shown here is derived from an EMBL/GenBank/DDBJ whole genome shotgun (WGS) entry which is preliminary data.</text>
</comment>
<organism evidence="1 2">
    <name type="scientific">Lichtheimia corymbifera JMRC:FSU:9682</name>
    <dbReference type="NCBI Taxonomy" id="1263082"/>
    <lineage>
        <taxon>Eukaryota</taxon>
        <taxon>Fungi</taxon>
        <taxon>Fungi incertae sedis</taxon>
        <taxon>Mucoromycota</taxon>
        <taxon>Mucoromycotina</taxon>
        <taxon>Mucoromycetes</taxon>
        <taxon>Mucorales</taxon>
        <taxon>Lichtheimiaceae</taxon>
        <taxon>Lichtheimia</taxon>
    </lineage>
</organism>
<name>A0A068S5N2_9FUNG</name>
<dbReference type="SUPFAM" id="SSF52047">
    <property type="entry name" value="RNI-like"/>
    <property type="match status" value="1"/>
</dbReference>
<gene>
    <name evidence="1" type="ORF">LCOR_08604.1</name>
</gene>
<dbReference type="Proteomes" id="UP000027586">
    <property type="component" value="Unassembled WGS sequence"/>
</dbReference>
<evidence type="ECO:0008006" key="3">
    <source>
        <dbReference type="Google" id="ProtNLM"/>
    </source>
</evidence>
<sequence length="158" mass="17993">MFVSAADPHYATFKCQLPTPCTPHFWFQGIANLTNLASFELYVPKGIPSTFASFLQEMARLCEKLKRLKLVVDKPPGRGSCPMPSFATPVIEALTLFHNLSYLTLYASSISDTSLMLLLKMRNLRRLKLRTNFPIDLLTIAYLRNAIHEVVIEKYRPE</sequence>
<evidence type="ECO:0000313" key="2">
    <source>
        <dbReference type="Proteomes" id="UP000027586"/>
    </source>
</evidence>
<keyword evidence="2" id="KW-1185">Reference proteome</keyword>